<dbReference type="OrthoDB" id="7863036at2"/>
<gene>
    <name evidence="1" type="ORF">D1012_02820</name>
</gene>
<dbReference type="SUPFAM" id="SSF54427">
    <property type="entry name" value="NTF2-like"/>
    <property type="match status" value="1"/>
</dbReference>
<organism evidence="1 2">
    <name type="scientific">Pseudotabrizicola alkalilacus</name>
    <dbReference type="NCBI Taxonomy" id="2305252"/>
    <lineage>
        <taxon>Bacteria</taxon>
        <taxon>Pseudomonadati</taxon>
        <taxon>Pseudomonadota</taxon>
        <taxon>Alphaproteobacteria</taxon>
        <taxon>Rhodobacterales</taxon>
        <taxon>Paracoccaceae</taxon>
        <taxon>Pseudotabrizicola</taxon>
    </lineage>
</organism>
<evidence type="ECO:0000313" key="2">
    <source>
        <dbReference type="Proteomes" id="UP000284547"/>
    </source>
</evidence>
<evidence type="ECO:0000313" key="1">
    <source>
        <dbReference type="EMBL" id="RGP39061.1"/>
    </source>
</evidence>
<dbReference type="AlphaFoldDB" id="A0A411Z7M9"/>
<dbReference type="InterPro" id="IPR032710">
    <property type="entry name" value="NTF2-like_dom_sf"/>
</dbReference>
<accession>A0A411Z7M9</accession>
<dbReference type="RefSeq" id="WP_147335616.1">
    <property type="nucleotide sequence ID" value="NZ_QWEY01000001.1"/>
</dbReference>
<dbReference type="Proteomes" id="UP000284547">
    <property type="component" value="Unassembled WGS sequence"/>
</dbReference>
<sequence>MPAAAILQAYLDEISVAVMTGDFAAYRAGVVLPFHLVTHTENLTFTTDDDLREGFESFCAMLRSQRVTDYIRLVESAQALDPNLITGRYISHIISGGMRVFDPFPSQTTLRRIEDRWKAASISNAVAKARWPLLGASPAKPDLQKGPEE</sequence>
<protein>
    <submittedName>
        <fullName evidence="1">Uncharacterized protein</fullName>
    </submittedName>
</protein>
<reference evidence="1 2" key="1">
    <citation type="submission" date="2018-08" db="EMBL/GenBank/DDBJ databases">
        <title>Flavobacterium tibetense sp. nov., isolated from a wetland YonghuCo on Tibetan Plateau.</title>
        <authorList>
            <person name="Phurbu D."/>
            <person name="Lu H."/>
            <person name="Xing P."/>
        </authorList>
    </citation>
    <scope>NUCLEOTIDE SEQUENCE [LARGE SCALE GENOMIC DNA]</scope>
    <source>
        <strain evidence="1 2">DJC</strain>
    </source>
</reference>
<comment type="caution">
    <text evidence="1">The sequence shown here is derived from an EMBL/GenBank/DDBJ whole genome shotgun (WGS) entry which is preliminary data.</text>
</comment>
<keyword evidence="2" id="KW-1185">Reference proteome</keyword>
<dbReference type="EMBL" id="QWEY01000001">
    <property type="protein sequence ID" value="RGP39061.1"/>
    <property type="molecule type" value="Genomic_DNA"/>
</dbReference>
<name>A0A411Z7M9_9RHOB</name>
<proteinExistence type="predicted"/>